<comment type="caution">
    <text evidence="1">The sequence shown here is derived from an EMBL/GenBank/DDBJ whole genome shotgun (WGS) entry which is preliminary data.</text>
</comment>
<dbReference type="AlphaFoldDB" id="A0A016VBM4"/>
<organism evidence="1 2">
    <name type="scientific">Ancylostoma ceylanicum</name>
    <dbReference type="NCBI Taxonomy" id="53326"/>
    <lineage>
        <taxon>Eukaryota</taxon>
        <taxon>Metazoa</taxon>
        <taxon>Ecdysozoa</taxon>
        <taxon>Nematoda</taxon>
        <taxon>Chromadorea</taxon>
        <taxon>Rhabditida</taxon>
        <taxon>Rhabditina</taxon>
        <taxon>Rhabditomorpha</taxon>
        <taxon>Strongyloidea</taxon>
        <taxon>Ancylostomatidae</taxon>
        <taxon>Ancylostomatinae</taxon>
        <taxon>Ancylostoma</taxon>
    </lineage>
</organism>
<name>A0A016VBM4_9BILA</name>
<proteinExistence type="predicted"/>
<protein>
    <submittedName>
        <fullName evidence="1">Uncharacterized protein</fullName>
    </submittedName>
</protein>
<gene>
    <name evidence="1" type="primary">Acey_s0013.g2036</name>
    <name evidence="1" type="ORF">Y032_0013g2036</name>
</gene>
<accession>A0A016VBM4</accession>
<sequence>METLINAWKPARKLLSVVPLHSVVVTMRRSTMADRKMVIRTGFLLCKNSTREYSESEMNRDPNPLARLQYPSITNRSLHVGSMDIIMPRVSGFGCSFICTLGGPVCALIHILNLDNETASSTVATTTIAQQETKKPKGFFPFLQLVVCKILFTSKPTRFLGGKFIDGLTFRLNRLPQRPESGSQFVICD</sequence>
<dbReference type="EMBL" id="JARK01001349">
    <property type="protein sequence ID" value="EYC24661.1"/>
    <property type="molecule type" value="Genomic_DNA"/>
</dbReference>
<evidence type="ECO:0000313" key="1">
    <source>
        <dbReference type="EMBL" id="EYC24661.1"/>
    </source>
</evidence>
<dbReference type="Proteomes" id="UP000024635">
    <property type="component" value="Unassembled WGS sequence"/>
</dbReference>
<reference evidence="2" key="1">
    <citation type="journal article" date="2015" name="Nat. Genet.">
        <title>The genome and transcriptome of the zoonotic hookworm Ancylostoma ceylanicum identify infection-specific gene families.</title>
        <authorList>
            <person name="Schwarz E.M."/>
            <person name="Hu Y."/>
            <person name="Antoshechkin I."/>
            <person name="Miller M.M."/>
            <person name="Sternberg P.W."/>
            <person name="Aroian R.V."/>
        </authorList>
    </citation>
    <scope>NUCLEOTIDE SEQUENCE</scope>
    <source>
        <strain evidence="2">HY135</strain>
    </source>
</reference>
<keyword evidence="2" id="KW-1185">Reference proteome</keyword>
<evidence type="ECO:0000313" key="2">
    <source>
        <dbReference type="Proteomes" id="UP000024635"/>
    </source>
</evidence>